<evidence type="ECO:0000313" key="1">
    <source>
        <dbReference type="EMBL" id="KAF3519321.1"/>
    </source>
</evidence>
<gene>
    <name evidence="1" type="ORF">DY000_02063955</name>
</gene>
<name>A0ABQ7AZ07_BRACR</name>
<protein>
    <submittedName>
        <fullName evidence="1">Uncharacterized protein</fullName>
    </submittedName>
</protein>
<proteinExistence type="predicted"/>
<comment type="caution">
    <text evidence="1">The sequence shown here is derived from an EMBL/GenBank/DDBJ whole genome shotgun (WGS) entry which is preliminary data.</text>
</comment>
<dbReference type="Proteomes" id="UP000266723">
    <property type="component" value="Unassembled WGS sequence"/>
</dbReference>
<keyword evidence="2" id="KW-1185">Reference proteome</keyword>
<dbReference type="EMBL" id="QGKV02001556">
    <property type="protein sequence ID" value="KAF3519321.1"/>
    <property type="molecule type" value="Genomic_DNA"/>
</dbReference>
<reference evidence="1 2" key="1">
    <citation type="journal article" date="2020" name="BMC Genomics">
        <title>Intraspecific diversification of the crop wild relative Brassica cretica Lam. using demographic model selection.</title>
        <authorList>
            <person name="Kioukis A."/>
            <person name="Michalopoulou V.A."/>
            <person name="Briers L."/>
            <person name="Pirintsos S."/>
            <person name="Studholme D.J."/>
            <person name="Pavlidis P."/>
            <person name="Sarris P.F."/>
        </authorList>
    </citation>
    <scope>NUCLEOTIDE SEQUENCE [LARGE SCALE GENOMIC DNA]</scope>
    <source>
        <strain evidence="2">cv. PFS-1207/04</strain>
    </source>
</reference>
<sequence length="205" mass="23194">MKIRQPPPPTTTIVSILTSSTIASTTTTVSTALSTASSTTPSTATAIVSTGLSLKKGVQFLKMQKVRVWTEKTESSSCFKKRDLTFHLELICESPETVKNRVSRSRNRDRDVDFDFGEKEDVEIQGERRRLQNEKGVQFRISISGSRRCRGRKKLGFIRNSDRFCEDKGRDKVIRNVLFFFTKGKKIISVWLVGLANESHPLYLS</sequence>
<evidence type="ECO:0000313" key="2">
    <source>
        <dbReference type="Proteomes" id="UP000266723"/>
    </source>
</evidence>
<accession>A0ABQ7AZ07</accession>
<organism evidence="1 2">
    <name type="scientific">Brassica cretica</name>
    <name type="common">Mustard</name>
    <dbReference type="NCBI Taxonomy" id="69181"/>
    <lineage>
        <taxon>Eukaryota</taxon>
        <taxon>Viridiplantae</taxon>
        <taxon>Streptophyta</taxon>
        <taxon>Embryophyta</taxon>
        <taxon>Tracheophyta</taxon>
        <taxon>Spermatophyta</taxon>
        <taxon>Magnoliopsida</taxon>
        <taxon>eudicotyledons</taxon>
        <taxon>Gunneridae</taxon>
        <taxon>Pentapetalae</taxon>
        <taxon>rosids</taxon>
        <taxon>malvids</taxon>
        <taxon>Brassicales</taxon>
        <taxon>Brassicaceae</taxon>
        <taxon>Brassiceae</taxon>
        <taxon>Brassica</taxon>
    </lineage>
</organism>